<accession>A0A0A9XBV2</accession>
<dbReference type="EMBL" id="GBHO01025412">
    <property type="protein sequence ID" value="JAG18192.1"/>
    <property type="molecule type" value="Transcribed_RNA"/>
</dbReference>
<proteinExistence type="predicted"/>
<evidence type="ECO:0000313" key="3">
    <source>
        <dbReference type="EMBL" id="JAG18192.1"/>
    </source>
</evidence>
<feature type="chain" id="PRO_5002052795" evidence="2">
    <location>
        <begin position="20"/>
        <end position="188"/>
    </location>
</feature>
<name>A0A0A9XBV2_LYGHE</name>
<feature type="compositionally biased region" description="Basic residues" evidence="1">
    <location>
        <begin position="124"/>
        <end position="133"/>
    </location>
</feature>
<sequence>IRMWLSYCLVFFLAAFAFAAPRPKDGHFNDDKEVSVVRPSETSAQNRNGEVRHLRHLVRPQVPWVVGRPHTHLTSSKGVRKKSSSRSESREKNKKPKKNSSSDSHSRENKSKKDSSSDSDSREKKPRPTKKPSWKPNKDSSSDSGSGEKKPRPTNPPTTPKPTQKPSPAPTQPPAPRPPPTQPPAPRP</sequence>
<feature type="signal peptide" evidence="2">
    <location>
        <begin position="1"/>
        <end position="19"/>
    </location>
</feature>
<organism evidence="3">
    <name type="scientific">Lygus hesperus</name>
    <name type="common">Western plant bug</name>
    <dbReference type="NCBI Taxonomy" id="30085"/>
    <lineage>
        <taxon>Eukaryota</taxon>
        <taxon>Metazoa</taxon>
        <taxon>Ecdysozoa</taxon>
        <taxon>Arthropoda</taxon>
        <taxon>Hexapoda</taxon>
        <taxon>Insecta</taxon>
        <taxon>Pterygota</taxon>
        <taxon>Neoptera</taxon>
        <taxon>Paraneoptera</taxon>
        <taxon>Hemiptera</taxon>
        <taxon>Heteroptera</taxon>
        <taxon>Panheteroptera</taxon>
        <taxon>Cimicomorpha</taxon>
        <taxon>Miridae</taxon>
        <taxon>Mirini</taxon>
        <taxon>Lygus</taxon>
    </lineage>
</organism>
<feature type="non-terminal residue" evidence="3">
    <location>
        <position position="188"/>
    </location>
</feature>
<gene>
    <name evidence="3" type="primary">REP1_2</name>
    <name evidence="3" type="ORF">CM83_13682</name>
</gene>
<reference evidence="3" key="2">
    <citation type="submission" date="2014-07" db="EMBL/GenBank/DDBJ databases">
        <authorList>
            <person name="Hull J."/>
        </authorList>
    </citation>
    <scope>NUCLEOTIDE SEQUENCE</scope>
</reference>
<reference evidence="3" key="1">
    <citation type="journal article" date="2014" name="PLoS ONE">
        <title>Transcriptome-Based Identification of ABC Transporters in the Western Tarnished Plant Bug Lygus hesperus.</title>
        <authorList>
            <person name="Hull J.J."/>
            <person name="Chaney K."/>
            <person name="Geib S.M."/>
            <person name="Fabrick J.A."/>
            <person name="Brent C.S."/>
            <person name="Walsh D."/>
            <person name="Lavine L.C."/>
        </authorList>
    </citation>
    <scope>NUCLEOTIDE SEQUENCE</scope>
</reference>
<evidence type="ECO:0000256" key="2">
    <source>
        <dbReference type="SAM" id="SignalP"/>
    </source>
</evidence>
<feature type="region of interest" description="Disordered" evidence="1">
    <location>
        <begin position="27"/>
        <end position="188"/>
    </location>
</feature>
<feature type="compositionally biased region" description="Basic and acidic residues" evidence="1">
    <location>
        <begin position="136"/>
        <end position="151"/>
    </location>
</feature>
<keyword evidence="2" id="KW-0732">Signal</keyword>
<feature type="non-terminal residue" evidence="3">
    <location>
        <position position="1"/>
    </location>
</feature>
<protein>
    <submittedName>
        <fullName evidence="3">Repellent protein 1</fullName>
    </submittedName>
</protein>
<feature type="compositionally biased region" description="Basic and acidic residues" evidence="1">
    <location>
        <begin position="104"/>
        <end position="123"/>
    </location>
</feature>
<evidence type="ECO:0000256" key="1">
    <source>
        <dbReference type="SAM" id="MobiDB-lite"/>
    </source>
</evidence>
<feature type="compositionally biased region" description="Pro residues" evidence="1">
    <location>
        <begin position="153"/>
        <end position="188"/>
    </location>
</feature>
<dbReference type="AlphaFoldDB" id="A0A0A9XBV2"/>